<protein>
    <recommendedName>
        <fullName evidence="3">DUF2283 domain-containing protein</fullName>
    </recommendedName>
</protein>
<comment type="caution">
    <text evidence="1">The sequence shown here is derived from an EMBL/GenBank/DDBJ whole genome shotgun (WGS) entry which is preliminary data.</text>
</comment>
<reference evidence="1 2" key="1">
    <citation type="submission" date="2014-10" db="EMBL/GenBank/DDBJ databases">
        <title>Draft genome of anammox bacterium scalindua brodae, obtained using differential coverage binning of sequence data from two enrichment reactors.</title>
        <authorList>
            <person name="Speth D.R."/>
            <person name="Russ L."/>
            <person name="Kartal B."/>
            <person name="Op den Camp H.J."/>
            <person name="Dutilh B.E."/>
            <person name="Jetten M.S."/>
        </authorList>
    </citation>
    <scope>NUCLEOTIDE SEQUENCE [LARGE SCALE GENOMIC DNA]</scope>
    <source>
        <strain evidence="1">RU1</strain>
    </source>
</reference>
<gene>
    <name evidence="1" type="ORF">SCABRO_00205</name>
</gene>
<dbReference type="Proteomes" id="UP000030652">
    <property type="component" value="Unassembled WGS sequence"/>
</dbReference>
<evidence type="ECO:0000313" key="1">
    <source>
        <dbReference type="EMBL" id="KHE94067.1"/>
    </source>
</evidence>
<proteinExistence type="predicted"/>
<name>A0A0B0ELY9_9BACT</name>
<dbReference type="PANTHER" id="PTHR37029:SF1">
    <property type="entry name" value="SSR1768 PROTEIN"/>
    <property type="match status" value="1"/>
</dbReference>
<evidence type="ECO:0000313" key="2">
    <source>
        <dbReference type="Proteomes" id="UP000030652"/>
    </source>
</evidence>
<dbReference type="AlphaFoldDB" id="A0A0B0ELY9"/>
<organism evidence="1 2">
    <name type="scientific">Candidatus Scalindua brodae</name>
    <dbReference type="NCBI Taxonomy" id="237368"/>
    <lineage>
        <taxon>Bacteria</taxon>
        <taxon>Pseudomonadati</taxon>
        <taxon>Planctomycetota</taxon>
        <taxon>Candidatus Brocadiia</taxon>
        <taxon>Candidatus Brocadiales</taxon>
        <taxon>Candidatus Scalinduaceae</taxon>
        <taxon>Candidatus Scalindua</taxon>
    </lineage>
</organism>
<dbReference type="Pfam" id="PF10049">
    <property type="entry name" value="DUF2283"/>
    <property type="match status" value="1"/>
</dbReference>
<accession>A0A0B0ELY9</accession>
<dbReference type="eggNOG" id="COG5428">
    <property type="taxonomic scope" value="Bacteria"/>
</dbReference>
<dbReference type="EMBL" id="JRYO01000019">
    <property type="protein sequence ID" value="KHE94067.1"/>
    <property type="molecule type" value="Genomic_DNA"/>
</dbReference>
<dbReference type="InterPro" id="IPR019270">
    <property type="entry name" value="DUF2283"/>
</dbReference>
<evidence type="ECO:0008006" key="3">
    <source>
        <dbReference type="Google" id="ProtNLM"/>
    </source>
</evidence>
<sequence length="64" mass="7186">MKFKYNAEVDALVIRFSDDKIDESGEDKPGVILDYDKDGNVVRIEILKASQRIGNPGNIEFEVA</sequence>
<dbReference type="PANTHER" id="PTHR37029">
    <property type="entry name" value="SSR1768 PROTEIN"/>
    <property type="match status" value="1"/>
</dbReference>